<proteinExistence type="predicted"/>
<protein>
    <submittedName>
        <fullName evidence="1">Uncharacterized protein</fullName>
    </submittedName>
</protein>
<reference evidence="1 2" key="1">
    <citation type="journal article" date="2018" name="Biotechnol. Biofuels">
        <title>Integrative visual omics of the white-rot fungus Polyporus brumalis exposes the biotechnological potential of its oxidative enzymes for delignifying raw plant biomass.</title>
        <authorList>
            <person name="Miyauchi S."/>
            <person name="Rancon A."/>
            <person name="Drula E."/>
            <person name="Hage H."/>
            <person name="Chaduli D."/>
            <person name="Favel A."/>
            <person name="Grisel S."/>
            <person name="Henrissat B."/>
            <person name="Herpoel-Gimbert I."/>
            <person name="Ruiz-Duenas F.J."/>
            <person name="Chevret D."/>
            <person name="Hainaut M."/>
            <person name="Lin J."/>
            <person name="Wang M."/>
            <person name="Pangilinan J."/>
            <person name="Lipzen A."/>
            <person name="Lesage-Meessen L."/>
            <person name="Navarro D."/>
            <person name="Riley R."/>
            <person name="Grigoriev I.V."/>
            <person name="Zhou S."/>
            <person name="Raouche S."/>
            <person name="Rosso M.N."/>
        </authorList>
    </citation>
    <scope>NUCLEOTIDE SEQUENCE [LARGE SCALE GENOMIC DNA]</scope>
    <source>
        <strain evidence="1 2">BRFM 1820</strain>
    </source>
</reference>
<dbReference type="AlphaFoldDB" id="A0A371CR69"/>
<sequence>MGSGKKSYDINAVYCRLRIGFDHPVSETTSTHAHTSWGGRDDEGSRLCRALGYLESGRASGHSNSRTRSGHDAAGRVLKVLFGFGLRGIKNVHERLSRFESCEEAGQYASADRLSDSSDLTRTGDKGAPLRLIWYARRWSKIAEHRELENQHRSGAPLLDPRSILARE</sequence>
<accession>A0A371CR69</accession>
<gene>
    <name evidence="1" type="ORF">OH76DRAFT_1269349</name>
</gene>
<name>A0A371CR69_9APHY</name>
<evidence type="ECO:0000313" key="1">
    <source>
        <dbReference type="EMBL" id="RDX42781.1"/>
    </source>
</evidence>
<dbReference type="EMBL" id="KZ857477">
    <property type="protein sequence ID" value="RDX42781.1"/>
    <property type="molecule type" value="Genomic_DNA"/>
</dbReference>
<dbReference type="Proteomes" id="UP000256964">
    <property type="component" value="Unassembled WGS sequence"/>
</dbReference>
<evidence type="ECO:0000313" key="2">
    <source>
        <dbReference type="Proteomes" id="UP000256964"/>
    </source>
</evidence>
<keyword evidence="2" id="KW-1185">Reference proteome</keyword>
<organism evidence="1 2">
    <name type="scientific">Lentinus brumalis</name>
    <dbReference type="NCBI Taxonomy" id="2498619"/>
    <lineage>
        <taxon>Eukaryota</taxon>
        <taxon>Fungi</taxon>
        <taxon>Dikarya</taxon>
        <taxon>Basidiomycota</taxon>
        <taxon>Agaricomycotina</taxon>
        <taxon>Agaricomycetes</taxon>
        <taxon>Polyporales</taxon>
        <taxon>Polyporaceae</taxon>
        <taxon>Lentinus</taxon>
    </lineage>
</organism>